<dbReference type="PANTHER" id="PTHR12246">
    <property type="entry name" value="PALMITOYLTRANSFERASE ZDHHC16"/>
    <property type="match status" value="1"/>
</dbReference>
<feature type="region of interest" description="Disordered" evidence="9">
    <location>
        <begin position="58"/>
        <end position="102"/>
    </location>
</feature>
<dbReference type="Proteomes" id="UP000324897">
    <property type="component" value="Unassembled WGS sequence"/>
</dbReference>
<dbReference type="EC" id="2.3.1.225" evidence="8"/>
<name>A0A5J9TYS5_9POAL</name>
<dbReference type="GO" id="GO:0019706">
    <property type="term" value="F:protein-cysteine S-palmitoyltransferase activity"/>
    <property type="evidence" value="ECO:0007669"/>
    <property type="project" value="UniProtKB-EC"/>
</dbReference>
<dbReference type="OrthoDB" id="9909019at2759"/>
<comment type="subcellular location">
    <subcellularLocation>
        <location evidence="1">Membrane</location>
        <topology evidence="1">Multi-pass membrane protein</topology>
    </subcellularLocation>
</comment>
<evidence type="ECO:0000256" key="1">
    <source>
        <dbReference type="ARBA" id="ARBA00004141"/>
    </source>
</evidence>
<keyword evidence="6 8" id="KW-0472">Membrane</keyword>
<dbReference type="GO" id="GO:0016020">
    <property type="term" value="C:membrane"/>
    <property type="evidence" value="ECO:0007669"/>
    <property type="project" value="UniProtKB-SubCell"/>
</dbReference>
<evidence type="ECO:0000256" key="3">
    <source>
        <dbReference type="ARBA" id="ARBA00022679"/>
    </source>
</evidence>
<dbReference type="EMBL" id="RWGY01000031">
    <property type="protein sequence ID" value="TVU16533.1"/>
    <property type="molecule type" value="Genomic_DNA"/>
</dbReference>
<keyword evidence="5 8" id="KW-1133">Transmembrane helix</keyword>
<evidence type="ECO:0000256" key="9">
    <source>
        <dbReference type="SAM" id="MobiDB-lite"/>
    </source>
</evidence>
<comment type="catalytic activity">
    <reaction evidence="8">
        <text>L-cysteinyl-[protein] + hexadecanoyl-CoA = S-hexadecanoyl-L-cysteinyl-[protein] + CoA</text>
        <dbReference type="Rhea" id="RHEA:36683"/>
        <dbReference type="Rhea" id="RHEA-COMP:10131"/>
        <dbReference type="Rhea" id="RHEA-COMP:11032"/>
        <dbReference type="ChEBI" id="CHEBI:29950"/>
        <dbReference type="ChEBI" id="CHEBI:57287"/>
        <dbReference type="ChEBI" id="CHEBI:57379"/>
        <dbReference type="ChEBI" id="CHEBI:74151"/>
        <dbReference type="EC" id="2.3.1.225"/>
    </reaction>
</comment>
<comment type="similarity">
    <text evidence="2 8">Belongs to the DHHC palmitoyltransferase family.</text>
</comment>
<dbReference type="InterPro" id="IPR039859">
    <property type="entry name" value="PFA4/ZDH16/20/ERF2-like"/>
</dbReference>
<dbReference type="Pfam" id="PF01529">
    <property type="entry name" value="DHHC"/>
    <property type="match status" value="1"/>
</dbReference>
<evidence type="ECO:0000256" key="6">
    <source>
        <dbReference type="ARBA" id="ARBA00023136"/>
    </source>
</evidence>
<protein>
    <recommendedName>
        <fullName evidence="8">S-acyltransferase</fullName>
        <ecNumber evidence="8">2.3.1.225</ecNumber>
    </recommendedName>
    <alternativeName>
        <fullName evidence="8">Palmitoyltransferase</fullName>
    </alternativeName>
</protein>
<dbReference type="PROSITE" id="PS50216">
    <property type="entry name" value="DHHC"/>
    <property type="match status" value="1"/>
</dbReference>
<reference evidence="11 12" key="1">
    <citation type="journal article" date="2019" name="Sci. Rep.">
        <title>A high-quality genome of Eragrostis curvula grass provides insights into Poaceae evolution and supports new strategies to enhance forage quality.</title>
        <authorList>
            <person name="Carballo J."/>
            <person name="Santos B.A.C.M."/>
            <person name="Zappacosta D."/>
            <person name="Garbus I."/>
            <person name="Selva J.P."/>
            <person name="Gallo C.A."/>
            <person name="Diaz A."/>
            <person name="Albertini E."/>
            <person name="Caccamo M."/>
            <person name="Echenique V."/>
        </authorList>
    </citation>
    <scope>NUCLEOTIDE SEQUENCE [LARGE SCALE GENOMIC DNA]</scope>
    <source>
        <strain evidence="12">cv. Victoria</strain>
        <tissue evidence="11">Leaf</tissue>
    </source>
</reference>
<evidence type="ECO:0000256" key="7">
    <source>
        <dbReference type="ARBA" id="ARBA00023315"/>
    </source>
</evidence>
<organism evidence="11 12">
    <name type="scientific">Eragrostis curvula</name>
    <name type="common">weeping love grass</name>
    <dbReference type="NCBI Taxonomy" id="38414"/>
    <lineage>
        <taxon>Eukaryota</taxon>
        <taxon>Viridiplantae</taxon>
        <taxon>Streptophyta</taxon>
        <taxon>Embryophyta</taxon>
        <taxon>Tracheophyta</taxon>
        <taxon>Spermatophyta</taxon>
        <taxon>Magnoliopsida</taxon>
        <taxon>Liliopsida</taxon>
        <taxon>Poales</taxon>
        <taxon>Poaceae</taxon>
        <taxon>PACMAD clade</taxon>
        <taxon>Chloridoideae</taxon>
        <taxon>Eragrostideae</taxon>
        <taxon>Eragrostidinae</taxon>
        <taxon>Eragrostis</taxon>
    </lineage>
</organism>
<evidence type="ECO:0000256" key="2">
    <source>
        <dbReference type="ARBA" id="ARBA00008574"/>
    </source>
</evidence>
<keyword evidence="3 8" id="KW-0808">Transferase</keyword>
<dbReference type="AlphaFoldDB" id="A0A5J9TYS5"/>
<sequence length="465" mass="51896">KTAGTRTSRLSNPNRPIWPAQSRLPLRRLGLFLVFRLLFNQALVPAPVLVESFACPPKYPQKHSSPRPRLEAKKLQPAESPDNSPATFAGAPGSDPRTCCSQNHSRVDLRGDAMEEQEQRPLLEVEQCVTSIPEDHEANCWGCGLRLVFASYAPVFKCGWCGAITQSNQAARKSDSVCFSHWRRFRDRFFVTVLILFMIFIICGGVWAVYPVVFSISNFWGIFHCTLTAFLAIFTITSYCLASFKSAGAPAHIRWGSYPMVGKDDLENYTFCTYCSKPKPPRAHHCRSCKMCVMDMDHHCPFIGNCVGAANHRAFVIFLISVVVSCTYVAIMTIYSSYRIWPSVDFPNLASSRHSRSSMKILMEILTTLASSALFLSARGIILVYLAFASLSVNAGIVVLLCQQLKFIYEGNTYLGRLNSVNVLHGEKGLQNLVRFFGCPYPISRILLRCSNTGKLQENSGAKLL</sequence>
<feature type="transmembrane region" description="Helical" evidence="8">
    <location>
        <begin position="189"/>
        <end position="213"/>
    </location>
</feature>
<feature type="transmembrane region" description="Helical" evidence="8">
    <location>
        <begin position="219"/>
        <end position="244"/>
    </location>
</feature>
<keyword evidence="12" id="KW-1185">Reference proteome</keyword>
<evidence type="ECO:0000313" key="11">
    <source>
        <dbReference type="EMBL" id="TVU16533.1"/>
    </source>
</evidence>
<comment type="caution">
    <text evidence="11">The sequence shown here is derived from an EMBL/GenBank/DDBJ whole genome shotgun (WGS) entry which is preliminary data.</text>
</comment>
<accession>A0A5J9TYS5</accession>
<comment type="domain">
    <text evidence="8">The DHHC domain is required for palmitoyltransferase activity.</text>
</comment>
<feature type="domain" description="Palmitoyltransferase DHHC" evidence="10">
    <location>
        <begin position="268"/>
        <end position="417"/>
    </location>
</feature>
<feature type="transmembrane region" description="Helical" evidence="8">
    <location>
        <begin position="383"/>
        <end position="401"/>
    </location>
</feature>
<evidence type="ECO:0000256" key="5">
    <source>
        <dbReference type="ARBA" id="ARBA00022989"/>
    </source>
</evidence>
<dbReference type="Gramene" id="TVU16533">
    <property type="protein sequence ID" value="TVU16533"/>
    <property type="gene ID" value="EJB05_40103"/>
</dbReference>
<dbReference type="InterPro" id="IPR001594">
    <property type="entry name" value="Palmitoyltrfase_DHHC"/>
</dbReference>
<keyword evidence="4 8" id="KW-0812">Transmembrane</keyword>
<evidence type="ECO:0000256" key="8">
    <source>
        <dbReference type="RuleBase" id="RU079119"/>
    </source>
</evidence>
<gene>
    <name evidence="11" type="ORF">EJB05_40103</name>
</gene>
<feature type="transmembrane region" description="Helical" evidence="8">
    <location>
        <begin position="315"/>
        <end position="338"/>
    </location>
</feature>
<proteinExistence type="inferred from homology"/>
<evidence type="ECO:0000256" key="4">
    <source>
        <dbReference type="ARBA" id="ARBA00022692"/>
    </source>
</evidence>
<keyword evidence="7 8" id="KW-0012">Acyltransferase</keyword>
<evidence type="ECO:0000259" key="10">
    <source>
        <dbReference type="Pfam" id="PF01529"/>
    </source>
</evidence>
<feature type="non-terminal residue" evidence="11">
    <location>
        <position position="1"/>
    </location>
</feature>
<evidence type="ECO:0000313" key="12">
    <source>
        <dbReference type="Proteomes" id="UP000324897"/>
    </source>
</evidence>